<protein>
    <recommendedName>
        <fullName evidence="2">SET domain-containing protein</fullName>
    </recommendedName>
</protein>
<evidence type="ECO:0000313" key="3">
    <source>
        <dbReference type="EMBL" id="GFH61834.1"/>
    </source>
</evidence>
<dbReference type="SUPFAM" id="SSF82199">
    <property type="entry name" value="SET domain"/>
    <property type="match status" value="1"/>
</dbReference>
<evidence type="ECO:0000259" key="2">
    <source>
        <dbReference type="PROSITE" id="PS50280"/>
    </source>
</evidence>
<comment type="caution">
    <text evidence="3">The sequence shown here is derived from an EMBL/GenBank/DDBJ whole genome shotgun (WGS) entry which is preliminary data.</text>
</comment>
<dbReference type="Proteomes" id="UP001054902">
    <property type="component" value="Unassembled WGS sequence"/>
</dbReference>
<keyword evidence="4" id="KW-1185">Reference proteome</keyword>
<keyword evidence="1" id="KW-0732">Signal</keyword>
<organism evidence="3 4">
    <name type="scientific">Chaetoceros tenuissimus</name>
    <dbReference type="NCBI Taxonomy" id="426638"/>
    <lineage>
        <taxon>Eukaryota</taxon>
        <taxon>Sar</taxon>
        <taxon>Stramenopiles</taxon>
        <taxon>Ochrophyta</taxon>
        <taxon>Bacillariophyta</taxon>
        <taxon>Coscinodiscophyceae</taxon>
        <taxon>Chaetocerotophycidae</taxon>
        <taxon>Chaetocerotales</taxon>
        <taxon>Chaetocerotaceae</taxon>
        <taxon>Chaetoceros</taxon>
    </lineage>
</organism>
<accession>A0AAD3HG06</accession>
<feature type="chain" id="PRO_5041975927" description="SET domain-containing protein" evidence="1">
    <location>
        <begin position="19"/>
        <end position="250"/>
    </location>
</feature>
<dbReference type="Pfam" id="PF00856">
    <property type="entry name" value="SET"/>
    <property type="match status" value="1"/>
</dbReference>
<proteinExistence type="predicted"/>
<sequence length="250" mass="28827">MHLFSFILAINFLSSVSGYETNNGTSTTDDELYMDEYKQAMMSLHSNQEDLWYHLDCDEILNEEELPIHSVETWQHARQVYKKIAGDASTSNDDQVQDGFEVAHEVKRESSEGRGIFAAQDIKKGQLIWSTKKTVRFENDYSYRKFILELGLDNREFACDALDFTYVHDGNLLSIDLDEGSMCNNGEEDANVGCDEVEAMKYRGGCTDNYFALRDIHAHEELLCGYYEMYFEDETTDEAEVNPQYYMATK</sequence>
<dbReference type="InterPro" id="IPR046341">
    <property type="entry name" value="SET_dom_sf"/>
</dbReference>
<evidence type="ECO:0000313" key="4">
    <source>
        <dbReference type="Proteomes" id="UP001054902"/>
    </source>
</evidence>
<dbReference type="EMBL" id="BLLK01000075">
    <property type="protein sequence ID" value="GFH61834.1"/>
    <property type="molecule type" value="Genomic_DNA"/>
</dbReference>
<dbReference type="Gene3D" id="2.170.270.10">
    <property type="entry name" value="SET domain"/>
    <property type="match status" value="1"/>
</dbReference>
<name>A0AAD3HG06_9STRA</name>
<feature type="domain" description="SET" evidence="2">
    <location>
        <begin position="98"/>
        <end position="227"/>
    </location>
</feature>
<dbReference type="PROSITE" id="PS50280">
    <property type="entry name" value="SET"/>
    <property type="match status" value="1"/>
</dbReference>
<evidence type="ECO:0000256" key="1">
    <source>
        <dbReference type="SAM" id="SignalP"/>
    </source>
</evidence>
<feature type="signal peptide" evidence="1">
    <location>
        <begin position="1"/>
        <end position="18"/>
    </location>
</feature>
<reference evidence="3 4" key="1">
    <citation type="journal article" date="2021" name="Sci. Rep.">
        <title>The genome of the diatom Chaetoceros tenuissimus carries an ancient integrated fragment of an extant virus.</title>
        <authorList>
            <person name="Hongo Y."/>
            <person name="Kimura K."/>
            <person name="Takaki Y."/>
            <person name="Yoshida Y."/>
            <person name="Baba S."/>
            <person name="Kobayashi G."/>
            <person name="Nagasaki K."/>
            <person name="Hano T."/>
            <person name="Tomaru Y."/>
        </authorList>
    </citation>
    <scope>NUCLEOTIDE SEQUENCE [LARGE SCALE GENOMIC DNA]</scope>
    <source>
        <strain evidence="3 4">NIES-3715</strain>
    </source>
</reference>
<dbReference type="InterPro" id="IPR001214">
    <property type="entry name" value="SET_dom"/>
</dbReference>
<dbReference type="AlphaFoldDB" id="A0AAD3HG06"/>
<gene>
    <name evidence="3" type="ORF">CTEN210_18310</name>
</gene>